<reference evidence="2 3" key="1">
    <citation type="submission" date="2024-07" db="EMBL/GenBank/DDBJ databases">
        <title>Chromosome-level genome assembly of the water stick insect Ranatra chinensis (Heteroptera: Nepidae).</title>
        <authorList>
            <person name="Liu X."/>
        </authorList>
    </citation>
    <scope>NUCLEOTIDE SEQUENCE [LARGE SCALE GENOMIC DNA]</scope>
    <source>
        <strain evidence="2">Cailab_2021Rc</strain>
        <tissue evidence="2">Muscle</tissue>
    </source>
</reference>
<dbReference type="EMBL" id="JBFDAA010000001">
    <property type="protein sequence ID" value="KAL1140300.1"/>
    <property type="molecule type" value="Genomic_DNA"/>
</dbReference>
<proteinExistence type="predicted"/>
<protein>
    <submittedName>
        <fullName evidence="2">Uncharacterized protein</fullName>
    </submittedName>
</protein>
<feature type="compositionally biased region" description="Polar residues" evidence="1">
    <location>
        <begin position="9"/>
        <end position="18"/>
    </location>
</feature>
<dbReference type="Proteomes" id="UP001558652">
    <property type="component" value="Unassembled WGS sequence"/>
</dbReference>
<feature type="region of interest" description="Disordered" evidence="1">
    <location>
        <begin position="1"/>
        <end position="39"/>
    </location>
</feature>
<organism evidence="2 3">
    <name type="scientific">Ranatra chinensis</name>
    <dbReference type="NCBI Taxonomy" id="642074"/>
    <lineage>
        <taxon>Eukaryota</taxon>
        <taxon>Metazoa</taxon>
        <taxon>Ecdysozoa</taxon>
        <taxon>Arthropoda</taxon>
        <taxon>Hexapoda</taxon>
        <taxon>Insecta</taxon>
        <taxon>Pterygota</taxon>
        <taxon>Neoptera</taxon>
        <taxon>Paraneoptera</taxon>
        <taxon>Hemiptera</taxon>
        <taxon>Heteroptera</taxon>
        <taxon>Panheteroptera</taxon>
        <taxon>Nepomorpha</taxon>
        <taxon>Nepidae</taxon>
        <taxon>Ranatrinae</taxon>
        <taxon>Ranatra</taxon>
    </lineage>
</organism>
<accession>A0ABD0YWH0</accession>
<name>A0ABD0YWH0_9HEMI</name>
<comment type="caution">
    <text evidence="2">The sequence shown here is derived from an EMBL/GenBank/DDBJ whole genome shotgun (WGS) entry which is preliminary data.</text>
</comment>
<keyword evidence="3" id="KW-1185">Reference proteome</keyword>
<gene>
    <name evidence="2" type="ORF">AAG570_000232</name>
</gene>
<evidence type="ECO:0000313" key="2">
    <source>
        <dbReference type="EMBL" id="KAL1140300.1"/>
    </source>
</evidence>
<evidence type="ECO:0000256" key="1">
    <source>
        <dbReference type="SAM" id="MobiDB-lite"/>
    </source>
</evidence>
<dbReference type="AlphaFoldDB" id="A0ABD0YWH0"/>
<evidence type="ECO:0000313" key="3">
    <source>
        <dbReference type="Proteomes" id="UP001558652"/>
    </source>
</evidence>
<sequence length="182" mass="20192">MASKRRNMFHQNKMQGTTEIEGLGAKSSGSGRGREHSSHEWITSRKSLVAKLSRYDLLIGVVKAEAFFSFTGDDVQYGIEPDRRTNILRTFVKNTYRIEEKFLLGQKCLADFKSGEYIPLGTLNVWGLCVGIAGGSQSILILTEVKDCIAARHRVDKQAVIVIRASDDIPVSLYTANIMPAP</sequence>